<keyword evidence="12 17" id="KW-0378">Hydrolase</keyword>
<dbReference type="GO" id="GO:0009231">
    <property type="term" value="P:riboflavin biosynthetic process"/>
    <property type="evidence" value="ECO:0007669"/>
    <property type="project" value="UniProtKB-UniPathway"/>
</dbReference>
<dbReference type="InterPro" id="IPR016192">
    <property type="entry name" value="APOBEC/CMP_deaminase_Zn-bd"/>
</dbReference>
<organism evidence="17">
    <name type="scientific">uncultured Adhaeribacter sp</name>
    <dbReference type="NCBI Taxonomy" id="448109"/>
    <lineage>
        <taxon>Bacteria</taxon>
        <taxon>Pseudomonadati</taxon>
        <taxon>Bacteroidota</taxon>
        <taxon>Cytophagia</taxon>
        <taxon>Cytophagales</taxon>
        <taxon>Hymenobacteraceae</taxon>
        <taxon>Adhaeribacter</taxon>
        <taxon>environmental samples</taxon>
    </lineage>
</organism>
<evidence type="ECO:0000256" key="2">
    <source>
        <dbReference type="ARBA" id="ARBA00004882"/>
    </source>
</evidence>
<dbReference type="PROSITE" id="PS00903">
    <property type="entry name" value="CYT_DCMP_DEAMINASES_1"/>
    <property type="match status" value="1"/>
</dbReference>
<dbReference type="InterPro" id="IPR024072">
    <property type="entry name" value="DHFR-like_dom_sf"/>
</dbReference>
<evidence type="ECO:0000256" key="5">
    <source>
        <dbReference type="ARBA" id="ARBA00007417"/>
    </source>
</evidence>
<dbReference type="NCBIfam" id="TIGR00326">
    <property type="entry name" value="eubact_ribD"/>
    <property type="match status" value="1"/>
</dbReference>
<dbReference type="UniPathway" id="UPA00275">
    <property type="reaction ID" value="UER00401"/>
</dbReference>
<dbReference type="SUPFAM" id="SSF53927">
    <property type="entry name" value="Cytidine deaminase-like"/>
    <property type="match status" value="1"/>
</dbReference>
<evidence type="ECO:0000259" key="16">
    <source>
        <dbReference type="PROSITE" id="PS51747"/>
    </source>
</evidence>
<keyword evidence="6 12" id="KW-0686">Riboflavin biosynthesis</keyword>
<gene>
    <name evidence="17" type="ORF">AVDCRST_MAG95-3370</name>
</gene>
<dbReference type="Gene3D" id="3.40.140.10">
    <property type="entry name" value="Cytidine Deaminase, domain 2"/>
    <property type="match status" value="1"/>
</dbReference>
<dbReference type="AlphaFoldDB" id="A0A6J4JLX2"/>
<evidence type="ECO:0000256" key="11">
    <source>
        <dbReference type="ARBA" id="ARBA00023268"/>
    </source>
</evidence>
<evidence type="ECO:0000256" key="15">
    <source>
        <dbReference type="PIRSR" id="PIRSR006769-3"/>
    </source>
</evidence>
<feature type="binding site" evidence="14">
    <location>
        <position position="286"/>
    </location>
    <ligand>
        <name>substrate</name>
    </ligand>
</feature>
<dbReference type="PIRSF" id="PIRSF006769">
    <property type="entry name" value="RibD"/>
    <property type="match status" value="1"/>
</dbReference>
<evidence type="ECO:0000256" key="13">
    <source>
        <dbReference type="PIRSR" id="PIRSR006769-1"/>
    </source>
</evidence>
<keyword evidence="8 12" id="KW-0862">Zinc</keyword>
<feature type="binding site" evidence="14">
    <location>
        <position position="204"/>
    </location>
    <ligand>
        <name>NADP(+)</name>
        <dbReference type="ChEBI" id="CHEBI:58349"/>
    </ligand>
</feature>
<comment type="similarity">
    <text evidence="5 12">In the C-terminal section; belongs to the HTP reductase family.</text>
</comment>
<dbReference type="Pfam" id="PF01872">
    <property type="entry name" value="RibD_C"/>
    <property type="match status" value="1"/>
</dbReference>
<comment type="pathway">
    <text evidence="2 12">Cofactor biosynthesis; riboflavin biosynthesis; 5-amino-6-(D-ribitylamino)uracil from GTP: step 2/4.</text>
</comment>
<reference evidence="17" key="1">
    <citation type="submission" date="2020-02" db="EMBL/GenBank/DDBJ databases">
        <authorList>
            <person name="Meier V. D."/>
        </authorList>
    </citation>
    <scope>NUCLEOTIDE SEQUENCE</scope>
    <source>
        <strain evidence="17">AVDCRST_MAG95</strain>
    </source>
</reference>
<comment type="catalytic activity">
    <reaction evidence="12">
        <text>5-amino-6-(5-phospho-D-ribitylamino)uracil + NADP(+) = 5-amino-6-(5-phospho-D-ribosylamino)uracil + NADPH + H(+)</text>
        <dbReference type="Rhea" id="RHEA:17845"/>
        <dbReference type="ChEBI" id="CHEBI:15378"/>
        <dbReference type="ChEBI" id="CHEBI:57783"/>
        <dbReference type="ChEBI" id="CHEBI:58349"/>
        <dbReference type="ChEBI" id="CHEBI:58421"/>
        <dbReference type="ChEBI" id="CHEBI:58453"/>
        <dbReference type="EC" id="1.1.1.193"/>
    </reaction>
</comment>
<dbReference type="PANTHER" id="PTHR38011">
    <property type="entry name" value="DIHYDROFOLATE REDUCTASE FAMILY PROTEIN (AFU_ORTHOLOGUE AFUA_8G06820)"/>
    <property type="match status" value="1"/>
</dbReference>
<comment type="pathway">
    <text evidence="3 12">Cofactor biosynthesis; riboflavin biosynthesis; 5-amino-6-(D-ribitylamino)uracil from GTP: step 3/4.</text>
</comment>
<keyword evidence="9 12" id="KW-0521">NADP</keyword>
<dbReference type="InterPro" id="IPR002734">
    <property type="entry name" value="RibDG_C"/>
</dbReference>
<dbReference type="SUPFAM" id="SSF53597">
    <property type="entry name" value="Dihydrofolate reductase-like"/>
    <property type="match status" value="1"/>
</dbReference>
<keyword evidence="7 12" id="KW-0479">Metal-binding</keyword>
<dbReference type="Gene3D" id="3.40.430.10">
    <property type="entry name" value="Dihydrofolate Reductase, subunit A"/>
    <property type="match status" value="1"/>
</dbReference>
<evidence type="ECO:0000256" key="14">
    <source>
        <dbReference type="PIRSR" id="PIRSR006769-2"/>
    </source>
</evidence>
<evidence type="ECO:0000256" key="6">
    <source>
        <dbReference type="ARBA" id="ARBA00022619"/>
    </source>
</evidence>
<sequence length="349" mass="39299">MRLADELFMRRALELAMLGASTTRPNPMVGCVVVYKNKIIGEGWHQRYGGPHAEVNAINAVADKSLLPESKVYVTLEPCSHYGKTPPCADFLIEHQVRSIFICNTDPNPLVAGRGIRKLLDAGCEVHVGLLEDEGLQLNKRFFTFHGQKRPYIVLKWAETADGYIAEPDLKPLAISGNLARKLVHKWRTEEQAIMVGTHTALADNPRLNAREWTGSQPVRIIIDKDLRLPPNLHLFDKSQATLVYNYERGEHQPNLEYVKVTPVNDLLEQLLPDLYQRNIQSVLVEGGTILLNYFLEAGLWDEARVLRSSQFLNAGLKAPVQPLARLQTVSKVGADELYLYYNNQSLPD</sequence>
<comment type="cofactor">
    <cofactor evidence="12 15">
        <name>Zn(2+)</name>
        <dbReference type="ChEBI" id="CHEBI:29105"/>
    </cofactor>
    <text evidence="12 15">Binds 1 zinc ion.</text>
</comment>
<comment type="catalytic activity">
    <reaction evidence="12">
        <text>2,5-diamino-6-hydroxy-4-(5-phosphoribosylamino)-pyrimidine + H2O + H(+) = 5-amino-6-(5-phospho-D-ribosylamino)uracil + NH4(+)</text>
        <dbReference type="Rhea" id="RHEA:21868"/>
        <dbReference type="ChEBI" id="CHEBI:15377"/>
        <dbReference type="ChEBI" id="CHEBI:15378"/>
        <dbReference type="ChEBI" id="CHEBI:28938"/>
        <dbReference type="ChEBI" id="CHEBI:58453"/>
        <dbReference type="ChEBI" id="CHEBI:58614"/>
        <dbReference type="EC" id="3.5.4.26"/>
    </reaction>
</comment>
<comment type="function">
    <text evidence="1 12">Converts 2,5-diamino-6-(ribosylamino)-4(3h)-pyrimidinone 5'-phosphate into 5-amino-6-(ribosylamino)-2,4(1h,3h)-pyrimidinedione 5'-phosphate.</text>
</comment>
<proteinExistence type="inferred from homology"/>
<dbReference type="GO" id="GO:0008703">
    <property type="term" value="F:5-amino-6-(5-phosphoribosylamino)uracil reductase activity"/>
    <property type="evidence" value="ECO:0007669"/>
    <property type="project" value="UniProtKB-EC"/>
</dbReference>
<feature type="binding site" evidence="15">
    <location>
        <position position="52"/>
    </location>
    <ligand>
        <name>Zn(2+)</name>
        <dbReference type="ChEBI" id="CHEBI:29105"/>
        <note>catalytic</note>
    </ligand>
</feature>
<comment type="similarity">
    <text evidence="4 12">In the N-terminal section; belongs to the cytidine and deoxycytidylate deaminase family.</text>
</comment>
<dbReference type="InterPro" id="IPR050765">
    <property type="entry name" value="Riboflavin_Biosynth_HTPR"/>
</dbReference>
<dbReference type="EMBL" id="CADCTJ010001052">
    <property type="protein sequence ID" value="CAA9281934.1"/>
    <property type="molecule type" value="Genomic_DNA"/>
</dbReference>
<evidence type="ECO:0000256" key="9">
    <source>
        <dbReference type="ARBA" id="ARBA00022857"/>
    </source>
</evidence>
<accession>A0A6J4JLX2</accession>
<feature type="binding site" evidence="14">
    <location>
        <position position="208"/>
    </location>
    <ligand>
        <name>substrate</name>
    </ligand>
</feature>
<dbReference type="GO" id="GO:0008835">
    <property type="term" value="F:diaminohydroxyphosphoribosylaminopyrimidine deaminase activity"/>
    <property type="evidence" value="ECO:0007669"/>
    <property type="project" value="UniProtKB-EC"/>
</dbReference>
<feature type="binding site" evidence="14">
    <location>
        <position position="211"/>
    </location>
    <ligand>
        <name>substrate</name>
    </ligand>
</feature>
<dbReference type="EC" id="3.5.4.26" evidence="12"/>
<dbReference type="CDD" id="cd01284">
    <property type="entry name" value="Riboflavin_deaminase-reductase"/>
    <property type="match status" value="1"/>
</dbReference>
<feature type="binding site" evidence="14">
    <location>
        <position position="188"/>
    </location>
    <ligand>
        <name>substrate</name>
    </ligand>
</feature>
<evidence type="ECO:0000313" key="17">
    <source>
        <dbReference type="EMBL" id="CAA9281934.1"/>
    </source>
</evidence>
<name>A0A6J4JLX2_9BACT</name>
<evidence type="ECO:0000256" key="1">
    <source>
        <dbReference type="ARBA" id="ARBA00002151"/>
    </source>
</evidence>
<evidence type="ECO:0000256" key="12">
    <source>
        <dbReference type="PIRNR" id="PIRNR006769"/>
    </source>
</evidence>
<evidence type="ECO:0000256" key="8">
    <source>
        <dbReference type="ARBA" id="ARBA00022833"/>
    </source>
</evidence>
<feature type="binding site" evidence="14">
    <location>
        <position position="158"/>
    </location>
    <ligand>
        <name>NADP(+)</name>
        <dbReference type="ChEBI" id="CHEBI:58349"/>
    </ligand>
</feature>
<evidence type="ECO:0000256" key="3">
    <source>
        <dbReference type="ARBA" id="ARBA00004910"/>
    </source>
</evidence>
<feature type="domain" description="CMP/dCMP-type deaminase" evidence="16">
    <location>
        <begin position="3"/>
        <end position="127"/>
    </location>
</feature>
<dbReference type="Pfam" id="PF00383">
    <property type="entry name" value="dCMP_cyt_deam_1"/>
    <property type="match status" value="1"/>
</dbReference>
<evidence type="ECO:0000256" key="4">
    <source>
        <dbReference type="ARBA" id="ARBA00005259"/>
    </source>
</evidence>
<evidence type="ECO:0000256" key="10">
    <source>
        <dbReference type="ARBA" id="ARBA00023002"/>
    </source>
</evidence>
<dbReference type="InterPro" id="IPR002125">
    <property type="entry name" value="CMP_dCMP_dom"/>
</dbReference>
<dbReference type="PROSITE" id="PS51747">
    <property type="entry name" value="CYT_DCMP_DEAMINASES_2"/>
    <property type="match status" value="1"/>
</dbReference>
<keyword evidence="10 12" id="KW-0560">Oxidoreductase</keyword>
<feature type="binding site" evidence="15">
    <location>
        <position position="79"/>
    </location>
    <ligand>
        <name>Zn(2+)</name>
        <dbReference type="ChEBI" id="CHEBI:29105"/>
        <note>catalytic</note>
    </ligand>
</feature>
<dbReference type="PANTHER" id="PTHR38011:SF7">
    <property type="entry name" value="2,5-DIAMINO-6-RIBOSYLAMINO-4(3H)-PYRIMIDINONE 5'-PHOSPHATE REDUCTASE"/>
    <property type="match status" value="1"/>
</dbReference>
<evidence type="ECO:0000256" key="7">
    <source>
        <dbReference type="ARBA" id="ARBA00022723"/>
    </source>
</evidence>
<keyword evidence="11" id="KW-0511">Multifunctional enzyme</keyword>
<dbReference type="InterPro" id="IPR004794">
    <property type="entry name" value="Eubact_RibD"/>
</dbReference>
<protein>
    <recommendedName>
        <fullName evidence="12">Riboflavin biosynthesis protein RibD</fullName>
    </recommendedName>
    <domain>
        <recommendedName>
            <fullName evidence="12">Diaminohydroxyphosphoribosylaminopyrimidine deaminase</fullName>
            <shortName evidence="12">DRAP deaminase</shortName>
            <ecNumber evidence="12">3.5.4.26</ecNumber>
        </recommendedName>
        <alternativeName>
            <fullName evidence="12">Riboflavin-specific deaminase</fullName>
        </alternativeName>
    </domain>
    <domain>
        <recommendedName>
            <fullName evidence="12">5-amino-6-(5-phosphoribosylamino)uracil reductase</fullName>
            <ecNumber evidence="12">1.1.1.193</ecNumber>
        </recommendedName>
        <alternativeName>
            <fullName evidence="12">HTP reductase</fullName>
        </alternativeName>
    </domain>
</protein>
<feature type="binding site" evidence="15">
    <location>
        <position position="88"/>
    </location>
    <ligand>
        <name>Zn(2+)</name>
        <dbReference type="ChEBI" id="CHEBI:29105"/>
        <note>catalytic</note>
    </ligand>
</feature>
<feature type="active site" description="Proton donor" evidence="13">
    <location>
        <position position="54"/>
    </location>
</feature>
<feature type="binding site" evidence="14">
    <location>
        <position position="200"/>
    </location>
    <ligand>
        <name>NADP(+)</name>
        <dbReference type="ChEBI" id="CHEBI:58349"/>
    </ligand>
</feature>
<dbReference type="EC" id="1.1.1.193" evidence="12"/>
<dbReference type="InterPro" id="IPR016193">
    <property type="entry name" value="Cytidine_deaminase-like"/>
</dbReference>
<dbReference type="GO" id="GO:0008270">
    <property type="term" value="F:zinc ion binding"/>
    <property type="evidence" value="ECO:0007669"/>
    <property type="project" value="InterPro"/>
</dbReference>